<accession>A0ABN6FDW7</accession>
<keyword evidence="1" id="KW-1133">Transmembrane helix</keyword>
<dbReference type="EMBL" id="AP024525">
    <property type="protein sequence ID" value="BCT74724.1"/>
    <property type="molecule type" value="Genomic_DNA"/>
</dbReference>
<gene>
    <name evidence="3" type="ORF">SCMU_05660</name>
</gene>
<dbReference type="Gene3D" id="3.30.70.2390">
    <property type="match status" value="1"/>
</dbReference>
<evidence type="ECO:0000313" key="4">
    <source>
        <dbReference type="Proteomes" id="UP001319861"/>
    </source>
</evidence>
<dbReference type="RefSeq" id="WP_229231484.1">
    <property type="nucleotide sequence ID" value="NZ_AP024525.1"/>
</dbReference>
<evidence type="ECO:0000256" key="1">
    <source>
        <dbReference type="SAM" id="Phobius"/>
    </source>
</evidence>
<evidence type="ECO:0000259" key="2">
    <source>
        <dbReference type="Pfam" id="PF13399"/>
    </source>
</evidence>
<dbReference type="Proteomes" id="UP001319861">
    <property type="component" value="Chromosome"/>
</dbReference>
<keyword evidence="1" id="KW-0812">Transmembrane</keyword>
<keyword evidence="1" id="KW-0472">Membrane</keyword>
<keyword evidence="4" id="KW-1185">Reference proteome</keyword>
<reference evidence="3 4" key="1">
    <citation type="journal article" date="2021" name="J. Biosci. Bioeng.">
        <title>Identification and characterization of a chc gene cluster responsible for the aromatization pathway of cyclohexanecarboxylate degradation in Sinomonas cyclohexanicum ATCC 51369.</title>
        <authorList>
            <person name="Yamamoto T."/>
            <person name="Hasegawa Y."/>
            <person name="Lau P.C.K."/>
            <person name="Iwaki H."/>
        </authorList>
    </citation>
    <scope>NUCLEOTIDE SEQUENCE [LARGE SCALE GENOMIC DNA]</scope>
    <source>
        <strain evidence="3 4">ATCC 51369</strain>
    </source>
</reference>
<dbReference type="InterPro" id="IPR027381">
    <property type="entry name" value="LytR/CpsA/Psr_C"/>
</dbReference>
<evidence type="ECO:0000313" key="3">
    <source>
        <dbReference type="EMBL" id="BCT74724.1"/>
    </source>
</evidence>
<proteinExistence type="predicted"/>
<dbReference type="Pfam" id="PF13399">
    <property type="entry name" value="LytR_C"/>
    <property type="match status" value="1"/>
</dbReference>
<organism evidence="3 4">
    <name type="scientific">Sinomonas cyclohexanicum</name>
    <name type="common">Corynebacterium cyclohexanicum</name>
    <dbReference type="NCBI Taxonomy" id="322009"/>
    <lineage>
        <taxon>Bacteria</taxon>
        <taxon>Bacillati</taxon>
        <taxon>Actinomycetota</taxon>
        <taxon>Actinomycetes</taxon>
        <taxon>Micrococcales</taxon>
        <taxon>Micrococcaceae</taxon>
        <taxon>Sinomonas</taxon>
    </lineage>
</organism>
<sequence length="213" mass="22481">MARKPKDLTQYHGHHVVNGIELRTQFEEDPDQRELQSRHWRRIRHAVAIAVLGAMLLAGIGMAWAVLTGRLTIPQPGGKQALAATCPTGTFDYLPAPTVTVNVFNAAGKEGLAGQVADLLRARKFTVKDVGNERTSVDAAALVRGGLGGEAAAFTLQRNVPGSIYVRDGRSDASVDLVLGPTFQSLIDPALIDQTPGPIVCALASTTPTPAAG</sequence>
<feature type="domain" description="LytR/CpsA/Psr regulator C-terminal" evidence="2">
    <location>
        <begin position="98"/>
        <end position="183"/>
    </location>
</feature>
<protein>
    <recommendedName>
        <fullName evidence="2">LytR/CpsA/Psr regulator C-terminal domain-containing protein</fullName>
    </recommendedName>
</protein>
<name>A0ABN6FDW7_SINCY</name>
<feature type="transmembrane region" description="Helical" evidence="1">
    <location>
        <begin position="46"/>
        <end position="67"/>
    </location>
</feature>